<name>A0AA43RFY8_9ACTN</name>
<evidence type="ECO:0000256" key="4">
    <source>
        <dbReference type="ARBA" id="ARBA00022679"/>
    </source>
</evidence>
<evidence type="ECO:0000313" key="14">
    <source>
        <dbReference type="Proteomes" id="UP001168575"/>
    </source>
</evidence>
<dbReference type="InterPro" id="IPR022634">
    <property type="entry name" value="DNA_polIII_beta_N"/>
</dbReference>
<dbReference type="PANTHER" id="PTHR30478:SF0">
    <property type="entry name" value="BETA SLIDING CLAMP"/>
    <property type="match status" value="1"/>
</dbReference>
<dbReference type="Gene3D" id="3.70.10.10">
    <property type="match status" value="1"/>
</dbReference>
<dbReference type="SMART" id="SM00480">
    <property type="entry name" value="POL3Bc"/>
    <property type="match status" value="1"/>
</dbReference>
<keyword evidence="6 9" id="KW-0235">DNA replication</keyword>
<dbReference type="Pfam" id="PF00712">
    <property type="entry name" value="DNA_pol3_beta"/>
    <property type="match status" value="1"/>
</dbReference>
<feature type="domain" description="DNA polymerase III beta sliding clamp C-terminal" evidence="12">
    <location>
        <begin position="244"/>
        <end position="353"/>
    </location>
</feature>
<dbReference type="AlphaFoldDB" id="A0AA43RFY8"/>
<dbReference type="Proteomes" id="UP001168575">
    <property type="component" value="Unassembled WGS sequence"/>
</dbReference>
<evidence type="ECO:0000256" key="5">
    <source>
        <dbReference type="ARBA" id="ARBA00022695"/>
    </source>
</evidence>
<dbReference type="InterPro" id="IPR046938">
    <property type="entry name" value="DNA_clamp_sf"/>
</dbReference>
<comment type="caution">
    <text evidence="13">The sequence shown here is derived from an EMBL/GenBank/DDBJ whole genome shotgun (WGS) entry which is preliminary data.</text>
</comment>
<dbReference type="GO" id="GO:0005737">
    <property type="term" value="C:cytoplasm"/>
    <property type="evidence" value="ECO:0007669"/>
    <property type="project" value="UniProtKB-SubCell"/>
</dbReference>
<evidence type="ECO:0000259" key="11">
    <source>
        <dbReference type="Pfam" id="PF02767"/>
    </source>
</evidence>
<keyword evidence="4 9" id="KW-0808">Transferase</keyword>
<comment type="subunit">
    <text evidence="9">Forms a ring-shaped head-to-tail homodimer around DNA.</text>
</comment>
<dbReference type="EMBL" id="JAUMVS010000002">
    <property type="protein sequence ID" value="MDO4841128.1"/>
    <property type="molecule type" value="Genomic_DNA"/>
</dbReference>
<evidence type="ECO:0000256" key="9">
    <source>
        <dbReference type="PIRNR" id="PIRNR000804"/>
    </source>
</evidence>
<evidence type="ECO:0000256" key="3">
    <source>
        <dbReference type="ARBA" id="ARBA00022490"/>
    </source>
</evidence>
<dbReference type="Pfam" id="PF02767">
    <property type="entry name" value="DNA_pol3_beta_2"/>
    <property type="match status" value="1"/>
</dbReference>
<dbReference type="InterPro" id="IPR022635">
    <property type="entry name" value="DNA_polIII_beta_C"/>
</dbReference>
<proteinExistence type="inferred from homology"/>
<protein>
    <recommendedName>
        <fullName evidence="9">Beta sliding clamp</fullName>
    </recommendedName>
</protein>
<keyword evidence="7 9" id="KW-0239">DNA-directed DNA polymerase</keyword>
<dbReference type="PIRSF" id="PIRSF000804">
    <property type="entry name" value="DNA_pol_III_b"/>
    <property type="match status" value="1"/>
</dbReference>
<keyword evidence="5 9" id="KW-0548">Nucleotidyltransferase</keyword>
<dbReference type="GO" id="GO:0003887">
    <property type="term" value="F:DNA-directed DNA polymerase activity"/>
    <property type="evidence" value="ECO:0007669"/>
    <property type="project" value="UniProtKB-UniRule"/>
</dbReference>
<dbReference type="GO" id="GO:0009360">
    <property type="term" value="C:DNA polymerase III complex"/>
    <property type="evidence" value="ECO:0007669"/>
    <property type="project" value="InterPro"/>
</dbReference>
<sequence>MKFTLAKEELTNALSFAVSAISTNSTLPVMSGVLIKASDGKVVFEATDLDSSCKIVTSALVDEEGSSVLPGKMFFDIAKSLEDASVTIATDDSKATITCEQAVFATSVLNANEFPGFPHIQTSARVEIPFSKFQSMVKKVVKSASRDDSKGIFTGIFLEVSNGKVRAVASDSFRVAIAEEIIEVGGDSEFEAIIPPHFLSGITSLSADDKTVCIAYNENQVLIEVGDITFINRRLQGQFPDYKRLISPSNETTLVVDKQSLIKAVKRVSVLRDENAAIVFDVNIEKEFLQLSINNSSNGAATEIIPVKASGVDCTVGFDSGYLMDGLSSIGTNDVLITLSAGKQPTHLSPCVESRENFSFENVFETADNMLKNKFLYLVMPVVKTN</sequence>
<feature type="domain" description="DNA polymerase III beta sliding clamp N-terminal" evidence="10">
    <location>
        <begin position="1"/>
        <end position="116"/>
    </location>
</feature>
<keyword evidence="14" id="KW-1185">Reference proteome</keyword>
<dbReference type="InterPro" id="IPR022637">
    <property type="entry name" value="DNA_polIII_beta_cen"/>
</dbReference>
<gene>
    <name evidence="13" type="primary">dnaN</name>
    <name evidence="13" type="ORF">Q3982_00415</name>
</gene>
<dbReference type="Gene3D" id="3.10.150.10">
    <property type="entry name" value="DNA Polymerase III, subunit A, domain 2"/>
    <property type="match status" value="1"/>
</dbReference>
<dbReference type="PANTHER" id="PTHR30478">
    <property type="entry name" value="DNA POLYMERASE III SUBUNIT BETA"/>
    <property type="match status" value="1"/>
</dbReference>
<dbReference type="GO" id="GO:0006271">
    <property type="term" value="P:DNA strand elongation involved in DNA replication"/>
    <property type="evidence" value="ECO:0007669"/>
    <property type="project" value="TreeGrafter"/>
</dbReference>
<dbReference type="SUPFAM" id="SSF55979">
    <property type="entry name" value="DNA clamp"/>
    <property type="match status" value="3"/>
</dbReference>
<comment type="function">
    <text evidence="9">Confers DNA tethering and processivity to DNA polymerases and other proteins. Acts as a clamp, forming a ring around DNA (a reaction catalyzed by the clamp-loading complex) which diffuses in an ATP-independent manner freely and bidirectionally along dsDNA. Initially characterized for its ability to contact the catalytic subunit of DNA polymerase III (Pol III), a complex, multichain enzyme responsible for most of the replicative synthesis in bacteria; Pol III exhibits 3'-5' exonuclease proofreading activity. The beta chain is required for initiation of replication as well as for processivity of DNA replication.</text>
</comment>
<evidence type="ECO:0000256" key="1">
    <source>
        <dbReference type="ARBA" id="ARBA00004496"/>
    </source>
</evidence>
<evidence type="ECO:0000256" key="8">
    <source>
        <dbReference type="ARBA" id="ARBA00023125"/>
    </source>
</evidence>
<evidence type="ECO:0000259" key="12">
    <source>
        <dbReference type="Pfam" id="PF02768"/>
    </source>
</evidence>
<accession>A0AA43RFY8</accession>
<reference evidence="13" key="1">
    <citation type="submission" date="2023-07" db="EMBL/GenBank/DDBJ databases">
        <title>Between Cages and Wild: Unraveling the Impact of Captivity on Animal Microbiomes and Antimicrobial Resistance.</title>
        <authorList>
            <person name="Schmartz G.P."/>
            <person name="Rehner J."/>
            <person name="Schuff M.J."/>
            <person name="Becker S.L."/>
            <person name="Kravczyk M."/>
            <person name="Gurevich A."/>
            <person name="Francke R."/>
            <person name="Mueller R."/>
            <person name="Keller V."/>
            <person name="Keller A."/>
        </authorList>
    </citation>
    <scope>NUCLEOTIDE SEQUENCE</scope>
    <source>
        <strain evidence="13">S12M_St_49</strain>
    </source>
</reference>
<evidence type="ECO:0000259" key="10">
    <source>
        <dbReference type="Pfam" id="PF00712"/>
    </source>
</evidence>
<evidence type="ECO:0000256" key="7">
    <source>
        <dbReference type="ARBA" id="ARBA00022932"/>
    </source>
</evidence>
<comment type="subcellular location">
    <subcellularLocation>
        <location evidence="1 9">Cytoplasm</location>
    </subcellularLocation>
</comment>
<dbReference type="InterPro" id="IPR001001">
    <property type="entry name" value="DNA_polIII_beta"/>
</dbReference>
<dbReference type="NCBIfam" id="TIGR00663">
    <property type="entry name" value="dnan"/>
    <property type="match status" value="1"/>
</dbReference>
<dbReference type="Pfam" id="PF02768">
    <property type="entry name" value="DNA_pol3_beta_3"/>
    <property type="match status" value="1"/>
</dbReference>
<feature type="domain" description="DNA polymerase III beta sliding clamp central" evidence="11">
    <location>
        <begin position="128"/>
        <end position="241"/>
    </location>
</feature>
<comment type="similarity">
    <text evidence="2 9">Belongs to the beta sliding clamp family.</text>
</comment>
<keyword evidence="3 9" id="KW-0963">Cytoplasm</keyword>
<organism evidence="13 14">
    <name type="scientific">Phoenicibacter congonensis</name>
    <dbReference type="NCBI Taxonomy" id="1944646"/>
    <lineage>
        <taxon>Bacteria</taxon>
        <taxon>Bacillati</taxon>
        <taxon>Actinomycetota</taxon>
        <taxon>Coriobacteriia</taxon>
        <taxon>Eggerthellales</taxon>
        <taxon>Eggerthellaceae</taxon>
        <taxon>Phoenicibacter</taxon>
    </lineage>
</organism>
<keyword evidence="8" id="KW-0238">DNA-binding</keyword>
<evidence type="ECO:0000256" key="2">
    <source>
        <dbReference type="ARBA" id="ARBA00010752"/>
    </source>
</evidence>
<dbReference type="GO" id="GO:0003677">
    <property type="term" value="F:DNA binding"/>
    <property type="evidence" value="ECO:0007669"/>
    <property type="project" value="UniProtKB-UniRule"/>
</dbReference>
<dbReference type="CDD" id="cd00140">
    <property type="entry name" value="beta_clamp"/>
    <property type="match status" value="1"/>
</dbReference>
<evidence type="ECO:0000256" key="6">
    <source>
        <dbReference type="ARBA" id="ARBA00022705"/>
    </source>
</evidence>
<evidence type="ECO:0000313" key="13">
    <source>
        <dbReference type="EMBL" id="MDO4841128.1"/>
    </source>
</evidence>
<dbReference type="GO" id="GO:0008408">
    <property type="term" value="F:3'-5' exonuclease activity"/>
    <property type="evidence" value="ECO:0007669"/>
    <property type="project" value="InterPro"/>
</dbReference>